<comment type="caution">
    <text evidence="1">The sequence shown here is derived from an EMBL/GenBank/DDBJ whole genome shotgun (WGS) entry which is preliminary data.</text>
</comment>
<organism evidence="1 2">
    <name type="scientific">Rhizophagus irregularis</name>
    <dbReference type="NCBI Taxonomy" id="588596"/>
    <lineage>
        <taxon>Eukaryota</taxon>
        <taxon>Fungi</taxon>
        <taxon>Fungi incertae sedis</taxon>
        <taxon>Mucoromycota</taxon>
        <taxon>Glomeromycotina</taxon>
        <taxon>Glomeromycetes</taxon>
        <taxon>Glomerales</taxon>
        <taxon>Glomeraceae</taxon>
        <taxon>Rhizophagus</taxon>
    </lineage>
</organism>
<proteinExistence type="predicted"/>
<accession>A0A2N0NCU9</accession>
<reference evidence="1 2" key="1">
    <citation type="submission" date="2016-04" db="EMBL/GenBank/DDBJ databases">
        <title>Genome analyses suggest a sexual origin of heterokaryosis in a supposedly ancient asexual fungus.</title>
        <authorList>
            <person name="Ropars J."/>
            <person name="Sedzielewska K."/>
            <person name="Noel J."/>
            <person name="Charron P."/>
            <person name="Farinelli L."/>
            <person name="Marton T."/>
            <person name="Kruger M."/>
            <person name="Pelin A."/>
            <person name="Brachmann A."/>
            <person name="Corradi N."/>
        </authorList>
    </citation>
    <scope>NUCLEOTIDE SEQUENCE [LARGE SCALE GENOMIC DNA]</scope>
    <source>
        <strain evidence="1 2">A5</strain>
    </source>
</reference>
<gene>
    <name evidence="1" type="ORF">RhiirA5_444822</name>
</gene>
<reference evidence="1 2" key="2">
    <citation type="submission" date="2017-09" db="EMBL/GenBank/DDBJ databases">
        <title>Extensive intraspecific genome diversity in a model arbuscular mycorrhizal fungus.</title>
        <authorList>
            <person name="Chen E.C."/>
            <person name="Morin E."/>
            <person name="Beaudet D."/>
            <person name="Noel J."/>
            <person name="Ndikumana S."/>
            <person name="Charron P."/>
            <person name="St-Onge C."/>
            <person name="Giorgi J."/>
            <person name="Grigoriev I.V."/>
            <person name="Roux C."/>
            <person name="Martin F.M."/>
            <person name="Corradi N."/>
        </authorList>
    </citation>
    <scope>NUCLEOTIDE SEQUENCE [LARGE SCALE GENOMIC DNA]</scope>
    <source>
        <strain evidence="1 2">A5</strain>
    </source>
</reference>
<dbReference type="Proteomes" id="UP000232722">
    <property type="component" value="Unassembled WGS sequence"/>
</dbReference>
<name>A0A2N0NCU9_9GLOM</name>
<dbReference type="AlphaFoldDB" id="A0A2N0NCU9"/>
<dbReference type="EMBL" id="LLXJ01011194">
    <property type="protein sequence ID" value="PKB92403.1"/>
    <property type="molecule type" value="Genomic_DNA"/>
</dbReference>
<sequence>MIAKQVEILNWINLLMKLILNSKYCDDFIKWIPCSNLDNVKYLINGGNLKLKIHQKCRDPRIISWNNKAPTPW</sequence>
<evidence type="ECO:0000313" key="2">
    <source>
        <dbReference type="Proteomes" id="UP000232722"/>
    </source>
</evidence>
<evidence type="ECO:0000313" key="1">
    <source>
        <dbReference type="EMBL" id="PKB92403.1"/>
    </source>
</evidence>
<protein>
    <submittedName>
        <fullName evidence="1">Uncharacterized protein</fullName>
    </submittedName>
</protein>